<evidence type="ECO:0000313" key="1">
    <source>
        <dbReference type="EMBL" id="CAH2241472.1"/>
    </source>
</evidence>
<evidence type="ECO:0000313" key="2">
    <source>
        <dbReference type="Proteomes" id="UP000838756"/>
    </source>
</evidence>
<reference evidence="1" key="1">
    <citation type="submission" date="2022-03" db="EMBL/GenBank/DDBJ databases">
        <authorList>
            <person name="Lindestad O."/>
        </authorList>
    </citation>
    <scope>NUCLEOTIDE SEQUENCE</scope>
</reference>
<name>A0A8S4RUH2_9NEOP</name>
<protein>
    <submittedName>
        <fullName evidence="1">Jg15669 protein</fullName>
    </submittedName>
</protein>
<keyword evidence="2" id="KW-1185">Reference proteome</keyword>
<comment type="caution">
    <text evidence="1">The sequence shown here is derived from an EMBL/GenBank/DDBJ whole genome shotgun (WGS) entry which is preliminary data.</text>
</comment>
<dbReference type="EMBL" id="CAKXAJ010025576">
    <property type="protein sequence ID" value="CAH2241472.1"/>
    <property type="molecule type" value="Genomic_DNA"/>
</dbReference>
<accession>A0A8S4RUH2</accession>
<dbReference type="Proteomes" id="UP000838756">
    <property type="component" value="Unassembled WGS sequence"/>
</dbReference>
<organism evidence="1 2">
    <name type="scientific">Pararge aegeria aegeria</name>
    <dbReference type="NCBI Taxonomy" id="348720"/>
    <lineage>
        <taxon>Eukaryota</taxon>
        <taxon>Metazoa</taxon>
        <taxon>Ecdysozoa</taxon>
        <taxon>Arthropoda</taxon>
        <taxon>Hexapoda</taxon>
        <taxon>Insecta</taxon>
        <taxon>Pterygota</taxon>
        <taxon>Neoptera</taxon>
        <taxon>Endopterygota</taxon>
        <taxon>Lepidoptera</taxon>
        <taxon>Glossata</taxon>
        <taxon>Ditrysia</taxon>
        <taxon>Papilionoidea</taxon>
        <taxon>Nymphalidae</taxon>
        <taxon>Satyrinae</taxon>
        <taxon>Satyrini</taxon>
        <taxon>Parargina</taxon>
        <taxon>Pararge</taxon>
    </lineage>
</organism>
<gene>
    <name evidence="1" type="primary">jg15669</name>
    <name evidence="1" type="ORF">PAEG_LOCUS17909</name>
</gene>
<dbReference type="AlphaFoldDB" id="A0A8S4RUH2"/>
<proteinExistence type="predicted"/>
<sequence>MKNALSHEVPVKKKTIDDTCSRVDCRHEKAHRSASVNRAKPTDCVNARHSLGWRRRAGAARGRVAATHAHMHPPVQLLSITNAPILNTRHANLASMC</sequence>